<accession>A0A0P1AKA6</accession>
<dbReference type="GO" id="GO:0030246">
    <property type="term" value="F:carbohydrate binding"/>
    <property type="evidence" value="ECO:0007669"/>
    <property type="project" value="UniProtKB-KW"/>
</dbReference>
<protein>
    <submittedName>
        <fullName evidence="1">Ricin B lectin domain</fullName>
    </submittedName>
</protein>
<keyword evidence="2" id="KW-1185">Reference proteome</keyword>
<evidence type="ECO:0000313" key="2">
    <source>
        <dbReference type="Proteomes" id="UP000054928"/>
    </source>
</evidence>
<proteinExistence type="predicted"/>
<keyword evidence="1" id="KW-0430">Lectin</keyword>
<dbReference type="AlphaFoldDB" id="A0A0P1AKA6"/>
<dbReference type="GeneID" id="59052592"/>
<dbReference type="SUPFAM" id="SSF50370">
    <property type="entry name" value="Ricin B-like lectins"/>
    <property type="match status" value="1"/>
</dbReference>
<organism evidence="1 2">
    <name type="scientific">Plasmopara halstedii</name>
    <name type="common">Downy mildew of sunflower</name>
    <dbReference type="NCBI Taxonomy" id="4781"/>
    <lineage>
        <taxon>Eukaryota</taxon>
        <taxon>Sar</taxon>
        <taxon>Stramenopiles</taxon>
        <taxon>Oomycota</taxon>
        <taxon>Peronosporomycetes</taxon>
        <taxon>Peronosporales</taxon>
        <taxon>Peronosporaceae</taxon>
        <taxon>Plasmopara</taxon>
    </lineage>
</organism>
<dbReference type="Proteomes" id="UP000054928">
    <property type="component" value="Unassembled WGS sequence"/>
</dbReference>
<evidence type="ECO:0000313" key="1">
    <source>
        <dbReference type="EMBL" id="CEG41694.1"/>
    </source>
</evidence>
<reference evidence="2" key="1">
    <citation type="submission" date="2014-09" db="EMBL/GenBank/DDBJ databases">
        <authorList>
            <person name="Sharma Rahul"/>
            <person name="Thines Marco"/>
        </authorList>
    </citation>
    <scope>NUCLEOTIDE SEQUENCE [LARGE SCALE GENOMIC DNA]</scope>
</reference>
<dbReference type="RefSeq" id="XP_036263187.1">
    <property type="nucleotide sequence ID" value="XM_036407490.1"/>
</dbReference>
<sequence>MSLDNSTGQILQISDNCCLSFQSMEPYNVTLETCTTANDPQKWTQVVTDRHYIKRLGINISTWPAFKLAKLSQQNVFESLELRPLHHHSYVDQYFD</sequence>
<dbReference type="InterPro" id="IPR035992">
    <property type="entry name" value="Ricin_B-like_lectins"/>
</dbReference>
<name>A0A0P1AKA6_PLAHL</name>
<dbReference type="EMBL" id="CCYD01000586">
    <property type="protein sequence ID" value="CEG41694.1"/>
    <property type="molecule type" value="Genomic_DNA"/>
</dbReference>